<comment type="caution">
    <text evidence="1">The sequence shown here is derived from an EMBL/GenBank/DDBJ whole genome shotgun (WGS) entry which is preliminary data.</text>
</comment>
<protein>
    <submittedName>
        <fullName evidence="1">Uncharacterized protein</fullName>
    </submittedName>
</protein>
<gene>
    <name evidence="1" type="ORF">C8D87_11752</name>
</gene>
<name>A0ABX9DV18_9PSEU</name>
<dbReference type="Proteomes" id="UP000248714">
    <property type="component" value="Unassembled WGS sequence"/>
</dbReference>
<evidence type="ECO:0000313" key="1">
    <source>
        <dbReference type="EMBL" id="RAS58882.1"/>
    </source>
</evidence>
<evidence type="ECO:0000313" key="2">
    <source>
        <dbReference type="Proteomes" id="UP000248714"/>
    </source>
</evidence>
<accession>A0ABX9DV18</accession>
<reference evidence="1 2" key="1">
    <citation type="submission" date="2018-06" db="EMBL/GenBank/DDBJ databases">
        <title>Genomic Encyclopedia of Type Strains, Phase IV (KMG-IV): sequencing the most valuable type-strain genomes for metagenomic binning, comparative biology and taxonomic classification.</title>
        <authorList>
            <person name="Goeker M."/>
        </authorList>
    </citation>
    <scope>NUCLEOTIDE SEQUENCE [LARGE SCALE GENOMIC DNA]</scope>
    <source>
        <strain evidence="1 2">DSM 45479</strain>
    </source>
</reference>
<sequence length="86" mass="9275">MPATNPLAATRLSLRDVMAAMTENCPSMNAKPGEVAAWFERCVNLLRPITRDRSHPEHDEACVLAAQYSADAIAARKPAARNGAGR</sequence>
<dbReference type="EMBL" id="QLTT01000017">
    <property type="protein sequence ID" value="RAS58882.1"/>
    <property type="molecule type" value="Genomic_DNA"/>
</dbReference>
<keyword evidence="2" id="KW-1185">Reference proteome</keyword>
<organism evidence="1 2">
    <name type="scientific">Lentzea atacamensis</name>
    <dbReference type="NCBI Taxonomy" id="531938"/>
    <lineage>
        <taxon>Bacteria</taxon>
        <taxon>Bacillati</taxon>
        <taxon>Actinomycetota</taxon>
        <taxon>Actinomycetes</taxon>
        <taxon>Pseudonocardiales</taxon>
        <taxon>Pseudonocardiaceae</taxon>
        <taxon>Lentzea</taxon>
    </lineage>
</organism>
<proteinExistence type="predicted"/>